<sequence>MAAAKYSRRPSYLEGPLSPSIIPDLAILPQPLPANTVSCGQLVSKSSKHTPKTLEDRDYDDVGTRWYAYKDVIFFNSENGHFVESFGGAHLVQKPLDKGTEAGTIEAEEQSVRMLKDAEAALKKVWQDEEAKKWIKEQDEAGFVVAHRQVANASYRRARLVDVGNNNWEVVREIGGEDASGKRRDSGLPIDTNSKWDVVGVVVRKIIVDGDDVKLGEEMGAQYCSS</sequence>
<dbReference type="GeneID" id="19154630"/>
<accession>W6Y3C9</accession>
<dbReference type="EMBL" id="KI964633">
    <property type="protein sequence ID" value="EUC32443.1"/>
    <property type="molecule type" value="Genomic_DNA"/>
</dbReference>
<dbReference type="OrthoDB" id="3920403at2759"/>
<dbReference type="Proteomes" id="UP000053841">
    <property type="component" value="Unassembled WGS sequence"/>
</dbReference>
<gene>
    <name evidence="1" type="ORF">COCCADRAFT_98674</name>
</gene>
<proteinExistence type="predicted"/>
<reference evidence="1 2" key="1">
    <citation type="journal article" date="2013" name="PLoS Genet.">
        <title>Comparative genome structure, secondary metabolite, and effector coding capacity across Cochliobolus pathogens.</title>
        <authorList>
            <person name="Condon B.J."/>
            <person name="Leng Y."/>
            <person name="Wu D."/>
            <person name="Bushley K.E."/>
            <person name="Ohm R.A."/>
            <person name="Otillar R."/>
            <person name="Martin J."/>
            <person name="Schackwitz W."/>
            <person name="Grimwood J."/>
            <person name="MohdZainudin N."/>
            <person name="Xue C."/>
            <person name="Wang R."/>
            <person name="Manning V.A."/>
            <person name="Dhillon B."/>
            <person name="Tu Z.J."/>
            <person name="Steffenson B.J."/>
            <person name="Salamov A."/>
            <person name="Sun H."/>
            <person name="Lowry S."/>
            <person name="LaButti K."/>
            <person name="Han J."/>
            <person name="Copeland A."/>
            <person name="Lindquist E."/>
            <person name="Barry K."/>
            <person name="Schmutz J."/>
            <person name="Baker S.E."/>
            <person name="Ciuffetti L.M."/>
            <person name="Grigoriev I.V."/>
            <person name="Zhong S."/>
            <person name="Turgeon B.G."/>
        </authorList>
    </citation>
    <scope>NUCLEOTIDE SEQUENCE [LARGE SCALE GENOMIC DNA]</scope>
    <source>
        <strain evidence="1 2">26-R-13</strain>
    </source>
</reference>
<dbReference type="RefSeq" id="XP_007713256.1">
    <property type="nucleotide sequence ID" value="XM_007715066.1"/>
</dbReference>
<organism evidence="1 2">
    <name type="scientific">Cochliobolus carbonum (strain 26-R-13)</name>
    <name type="common">Maize leaf spot fungus</name>
    <name type="synonym">Bipolaris zeicola</name>
    <dbReference type="NCBI Taxonomy" id="930089"/>
    <lineage>
        <taxon>Eukaryota</taxon>
        <taxon>Fungi</taxon>
        <taxon>Dikarya</taxon>
        <taxon>Ascomycota</taxon>
        <taxon>Pezizomycotina</taxon>
        <taxon>Dothideomycetes</taxon>
        <taxon>Pleosporomycetidae</taxon>
        <taxon>Pleosporales</taxon>
        <taxon>Pleosporineae</taxon>
        <taxon>Pleosporaceae</taxon>
        <taxon>Bipolaris</taxon>
    </lineage>
</organism>
<dbReference type="eggNOG" id="ENOG502TDD0">
    <property type="taxonomic scope" value="Eukaryota"/>
</dbReference>
<protein>
    <submittedName>
        <fullName evidence="1">Uncharacterized protein</fullName>
    </submittedName>
</protein>
<dbReference type="HOGENOM" id="CLU_1240791_0_0_1"/>
<evidence type="ECO:0000313" key="1">
    <source>
        <dbReference type="EMBL" id="EUC32443.1"/>
    </source>
</evidence>
<evidence type="ECO:0000313" key="2">
    <source>
        <dbReference type="Proteomes" id="UP000053841"/>
    </source>
</evidence>
<keyword evidence="2" id="KW-1185">Reference proteome</keyword>
<dbReference type="AlphaFoldDB" id="W6Y3C9"/>
<dbReference type="KEGG" id="bze:COCCADRAFT_98674"/>
<name>W6Y3C9_COCC2</name>